<keyword evidence="1" id="KW-0812">Transmembrane</keyword>
<evidence type="ECO:0000256" key="1">
    <source>
        <dbReference type="SAM" id="Phobius"/>
    </source>
</evidence>
<dbReference type="RefSeq" id="WP_200505303.1">
    <property type="nucleotide sequence ID" value="NZ_JAEHFX010000002.1"/>
</dbReference>
<gene>
    <name evidence="2" type="ORF">I5M27_06145</name>
</gene>
<dbReference type="Proteomes" id="UP000644147">
    <property type="component" value="Unassembled WGS sequence"/>
</dbReference>
<reference evidence="2 3" key="1">
    <citation type="submission" date="2020-12" db="EMBL/GenBank/DDBJ databases">
        <title>Bacterial novel species Adhaeribacter sp. BT258 isolated from soil.</title>
        <authorList>
            <person name="Jung H.-Y."/>
        </authorList>
    </citation>
    <scope>NUCLEOTIDE SEQUENCE [LARGE SCALE GENOMIC DNA]</scope>
    <source>
        <strain evidence="2 3">BT258</strain>
    </source>
</reference>
<comment type="caution">
    <text evidence="2">The sequence shown here is derived from an EMBL/GenBank/DDBJ whole genome shotgun (WGS) entry which is preliminary data.</text>
</comment>
<dbReference type="EMBL" id="JAEHFX010000002">
    <property type="protein sequence ID" value="MBK0402558.1"/>
    <property type="molecule type" value="Genomic_DNA"/>
</dbReference>
<accession>A0ABS1C1P7</accession>
<organism evidence="2 3">
    <name type="scientific">Adhaeribacter terrigena</name>
    <dbReference type="NCBI Taxonomy" id="2793070"/>
    <lineage>
        <taxon>Bacteria</taxon>
        <taxon>Pseudomonadati</taxon>
        <taxon>Bacteroidota</taxon>
        <taxon>Cytophagia</taxon>
        <taxon>Cytophagales</taxon>
        <taxon>Hymenobacteraceae</taxon>
        <taxon>Adhaeribacter</taxon>
    </lineage>
</organism>
<evidence type="ECO:0000313" key="2">
    <source>
        <dbReference type="EMBL" id="MBK0402558.1"/>
    </source>
</evidence>
<proteinExistence type="predicted"/>
<sequence>MNNLIKRIFIAILKVTAFLSLAFILVFLVNRFSIWRYNQKHEAIIKIEATPEFQGCANENFEFKTLKVDNAKFNFLVGEVISPTWKNNKTLDSIYETDGYKEKKVEITGQLYKHKSNVKVSSMDCDVIAYRIRVISLKIL</sequence>
<keyword evidence="1" id="KW-1133">Transmembrane helix</keyword>
<keyword evidence="1" id="KW-0472">Membrane</keyword>
<evidence type="ECO:0000313" key="3">
    <source>
        <dbReference type="Proteomes" id="UP000644147"/>
    </source>
</evidence>
<keyword evidence="3" id="KW-1185">Reference proteome</keyword>
<name>A0ABS1C1P7_9BACT</name>
<protein>
    <submittedName>
        <fullName evidence="2">Uncharacterized protein</fullName>
    </submittedName>
</protein>
<feature type="transmembrane region" description="Helical" evidence="1">
    <location>
        <begin position="6"/>
        <end position="29"/>
    </location>
</feature>